<keyword evidence="3" id="KW-1185">Reference proteome</keyword>
<feature type="region of interest" description="Disordered" evidence="1">
    <location>
        <begin position="1"/>
        <end position="25"/>
    </location>
</feature>
<proteinExistence type="predicted"/>
<protein>
    <submittedName>
        <fullName evidence="2">Uncharacterized protein</fullName>
    </submittedName>
</protein>
<evidence type="ECO:0000313" key="3">
    <source>
        <dbReference type="Proteomes" id="UP001215712"/>
    </source>
</evidence>
<evidence type="ECO:0000313" key="2">
    <source>
        <dbReference type="EMBL" id="KAJ5720067.1"/>
    </source>
</evidence>
<dbReference type="Proteomes" id="UP001215712">
    <property type="component" value="Unassembled WGS sequence"/>
</dbReference>
<dbReference type="EMBL" id="JAQJAN010000009">
    <property type="protein sequence ID" value="KAJ5720067.1"/>
    <property type="molecule type" value="Genomic_DNA"/>
</dbReference>
<gene>
    <name evidence="2" type="ORF">N7493_006945</name>
</gene>
<evidence type="ECO:0000256" key="1">
    <source>
        <dbReference type="SAM" id="MobiDB-lite"/>
    </source>
</evidence>
<name>A0AAD6HJL8_9EURO</name>
<reference evidence="2" key="2">
    <citation type="submission" date="2023-01" db="EMBL/GenBank/DDBJ databases">
        <authorList>
            <person name="Petersen C."/>
        </authorList>
    </citation>
    <scope>NUCLEOTIDE SEQUENCE</scope>
    <source>
        <strain evidence="2">IBT 17514</strain>
    </source>
</reference>
<accession>A0AAD6HJL8</accession>
<organism evidence="2 3">
    <name type="scientific">Penicillium malachiteum</name>
    <dbReference type="NCBI Taxonomy" id="1324776"/>
    <lineage>
        <taxon>Eukaryota</taxon>
        <taxon>Fungi</taxon>
        <taxon>Dikarya</taxon>
        <taxon>Ascomycota</taxon>
        <taxon>Pezizomycotina</taxon>
        <taxon>Eurotiomycetes</taxon>
        <taxon>Eurotiomycetidae</taxon>
        <taxon>Eurotiales</taxon>
        <taxon>Aspergillaceae</taxon>
        <taxon>Penicillium</taxon>
    </lineage>
</organism>
<reference evidence="2" key="1">
    <citation type="journal article" date="2023" name="IMA Fungus">
        <title>Comparative genomic study of the Penicillium genus elucidates a diverse pangenome and 15 lateral gene transfer events.</title>
        <authorList>
            <person name="Petersen C."/>
            <person name="Sorensen T."/>
            <person name="Nielsen M.R."/>
            <person name="Sondergaard T.E."/>
            <person name="Sorensen J.L."/>
            <person name="Fitzpatrick D.A."/>
            <person name="Frisvad J.C."/>
            <person name="Nielsen K.L."/>
        </authorList>
    </citation>
    <scope>NUCLEOTIDE SEQUENCE</scope>
    <source>
        <strain evidence="2">IBT 17514</strain>
    </source>
</reference>
<dbReference type="AlphaFoldDB" id="A0AAD6HJL8"/>
<comment type="caution">
    <text evidence="2">The sequence shown here is derived from an EMBL/GenBank/DDBJ whole genome shotgun (WGS) entry which is preliminary data.</text>
</comment>
<sequence length="210" mass="23021">MLPPAAQWPALSGGRSSAPADTTRRVMNNNNDTKNLLRHIQDHSGLRVSPRLVEYLRNVEESTIDLMRNPLGMKWSEQLLSTKRYLAQQAPIRPSVASYAAVACGAPAPAYYLSSYGSVSSAPATLPAVKGDRELTVWLNDTAAVAAYRRETAASMTLKIDKLRAKVAQQMTIALLASTKVIAARQLVSRDIRITIRSTSEAELLRTHHN</sequence>